<gene>
    <name evidence="7" type="primary">rsmA</name>
    <name evidence="7" type="synonym">ksgA</name>
    <name evidence="10" type="ORF">EU93_1540</name>
</gene>
<feature type="binding site" evidence="7 8">
    <location>
        <position position="89"/>
    </location>
    <ligand>
        <name>S-adenosyl-L-methionine</name>
        <dbReference type="ChEBI" id="CHEBI:59789"/>
    </ligand>
</feature>
<organism evidence="10 11">
    <name type="scientific">Prochlorococcus marinus str. MIT 9116</name>
    <dbReference type="NCBI Taxonomy" id="167544"/>
    <lineage>
        <taxon>Bacteria</taxon>
        <taxon>Bacillati</taxon>
        <taxon>Cyanobacteriota</taxon>
        <taxon>Cyanophyceae</taxon>
        <taxon>Synechococcales</taxon>
        <taxon>Prochlorococcaceae</taxon>
        <taxon>Prochlorococcus</taxon>
    </lineage>
</organism>
<dbReference type="InterPro" id="IPR001737">
    <property type="entry name" value="KsgA/Erm"/>
</dbReference>
<comment type="function">
    <text evidence="7">Specifically dimethylates two adjacent adenosines (A1518 and A1519) in the loop of a conserved hairpin near the 3'-end of 16S rRNA in the 30S particle. May play a critical role in biogenesis of 30S subunits.</text>
</comment>
<dbReference type="SMART" id="SM00650">
    <property type="entry name" value="rADc"/>
    <property type="match status" value="1"/>
</dbReference>
<reference evidence="11" key="1">
    <citation type="journal article" date="2014" name="Sci. Data">
        <title>Genomes of diverse isolates of the marine cyanobacterium Prochlorococcus.</title>
        <authorList>
            <person name="Biller S."/>
            <person name="Berube P."/>
            <person name="Thompson J."/>
            <person name="Kelly L."/>
            <person name="Roggensack S."/>
            <person name="Awad L."/>
            <person name="Roache-Johnson K."/>
            <person name="Ding H."/>
            <person name="Giovannoni S.J."/>
            <person name="Moore L.R."/>
            <person name="Chisholm S.W."/>
        </authorList>
    </citation>
    <scope>NUCLEOTIDE SEQUENCE [LARGE SCALE GENOMIC DNA]</scope>
</reference>
<dbReference type="RefSeq" id="WP_032514331.1">
    <property type="nucleotide sequence ID" value="NZ_JNAJ01000017.1"/>
</dbReference>
<keyword evidence="4 7" id="KW-0808">Transferase</keyword>
<comment type="catalytic activity">
    <reaction evidence="7">
        <text>adenosine(1518)/adenosine(1519) in 16S rRNA + 4 S-adenosyl-L-methionine = N(6)-dimethyladenosine(1518)/N(6)-dimethyladenosine(1519) in 16S rRNA + 4 S-adenosyl-L-homocysteine + 4 H(+)</text>
        <dbReference type="Rhea" id="RHEA:19609"/>
        <dbReference type="Rhea" id="RHEA-COMP:10232"/>
        <dbReference type="Rhea" id="RHEA-COMP:10233"/>
        <dbReference type="ChEBI" id="CHEBI:15378"/>
        <dbReference type="ChEBI" id="CHEBI:57856"/>
        <dbReference type="ChEBI" id="CHEBI:59789"/>
        <dbReference type="ChEBI" id="CHEBI:74411"/>
        <dbReference type="ChEBI" id="CHEBI:74493"/>
        <dbReference type="EC" id="2.1.1.182"/>
    </reaction>
</comment>
<dbReference type="InterPro" id="IPR029063">
    <property type="entry name" value="SAM-dependent_MTases_sf"/>
</dbReference>
<proteinExistence type="inferred from homology"/>
<dbReference type="PROSITE" id="PS51689">
    <property type="entry name" value="SAM_RNA_A_N6_MT"/>
    <property type="match status" value="1"/>
</dbReference>
<dbReference type="InterPro" id="IPR020596">
    <property type="entry name" value="rRNA_Ade_Mease_Trfase_CS"/>
</dbReference>
<dbReference type="EC" id="2.1.1.182" evidence="7"/>
<keyword evidence="6 7" id="KW-0694">RNA-binding</keyword>
<dbReference type="NCBIfam" id="TIGR00755">
    <property type="entry name" value="ksgA"/>
    <property type="match status" value="1"/>
</dbReference>
<keyword evidence="2 7" id="KW-0698">rRNA processing</keyword>
<evidence type="ECO:0000256" key="5">
    <source>
        <dbReference type="ARBA" id="ARBA00022691"/>
    </source>
</evidence>
<dbReference type="Gene3D" id="3.40.50.150">
    <property type="entry name" value="Vaccinia Virus protein VP39"/>
    <property type="match status" value="1"/>
</dbReference>
<dbReference type="Proteomes" id="UP000030491">
    <property type="component" value="Unassembled WGS sequence"/>
</dbReference>
<sequence>MDSKNYHQKKRFGQHWLVNSKILEKIKEVADLNENDFILEIGPGRGALTSKLLDSKIRKLHAIELDKDLINLLKIKFNNNDKFSLQQGDILSVNLNSINNKITKVVANIPYNITGPILDIFIGRLGVIKNYNYAKIIFLMQKDVVDRILSKEGSSNAGALSIRIQLLSKIKKICDVAPNSFRPPPKVHSSLVVFEPIKKDLRLDISVEKYIDKLLRISFNSRRKMLRNTLNSILSNEEINKLSESSRVCFNLRPQDISIEQWINLAVNCIKIKSKI</sequence>
<evidence type="ECO:0000256" key="3">
    <source>
        <dbReference type="ARBA" id="ARBA00022603"/>
    </source>
</evidence>
<evidence type="ECO:0000256" key="2">
    <source>
        <dbReference type="ARBA" id="ARBA00022552"/>
    </source>
</evidence>
<dbReference type="GO" id="GO:0005829">
    <property type="term" value="C:cytosol"/>
    <property type="evidence" value="ECO:0007669"/>
    <property type="project" value="TreeGrafter"/>
</dbReference>
<evidence type="ECO:0000259" key="9">
    <source>
        <dbReference type="SMART" id="SM00650"/>
    </source>
</evidence>
<evidence type="ECO:0000256" key="1">
    <source>
        <dbReference type="ARBA" id="ARBA00022490"/>
    </source>
</evidence>
<keyword evidence="3 7" id="KW-0489">Methyltransferase</keyword>
<comment type="similarity">
    <text evidence="7">Belongs to the class I-like SAM-binding methyltransferase superfamily. rRNA adenine N(6)-methyltransferase family. RsmA subfamily.</text>
</comment>
<comment type="subcellular location">
    <subcellularLocation>
        <location evidence="7">Cytoplasm</location>
    </subcellularLocation>
</comment>
<name>A0A0A1ZQ37_PROMR</name>
<protein>
    <recommendedName>
        <fullName evidence="7">Ribosomal RNA small subunit methyltransferase A</fullName>
        <ecNumber evidence="7">2.1.1.182</ecNumber>
    </recommendedName>
    <alternativeName>
        <fullName evidence="7">16S rRNA (adenine(1518)-N(6)/adenine(1519)-N(6))-dimethyltransferase</fullName>
    </alternativeName>
    <alternativeName>
        <fullName evidence="7">16S rRNA dimethyladenosine transferase</fullName>
    </alternativeName>
    <alternativeName>
        <fullName evidence="7">16S rRNA dimethylase</fullName>
    </alternativeName>
    <alternativeName>
        <fullName evidence="7">S-adenosylmethionine-6-N', N'-adenosyl(rRNA) dimethyltransferase</fullName>
    </alternativeName>
</protein>
<feature type="binding site" evidence="7 8">
    <location>
        <position position="15"/>
    </location>
    <ligand>
        <name>S-adenosyl-L-methionine</name>
        <dbReference type="ChEBI" id="CHEBI:59789"/>
    </ligand>
</feature>
<dbReference type="OrthoDB" id="9814755at2"/>
<dbReference type="InterPro" id="IPR023165">
    <property type="entry name" value="rRNA_Ade_diMease-like_C"/>
</dbReference>
<dbReference type="PROSITE" id="PS01131">
    <property type="entry name" value="RRNA_A_DIMETH"/>
    <property type="match status" value="1"/>
</dbReference>
<evidence type="ECO:0000256" key="4">
    <source>
        <dbReference type="ARBA" id="ARBA00022679"/>
    </source>
</evidence>
<evidence type="ECO:0000256" key="7">
    <source>
        <dbReference type="HAMAP-Rule" id="MF_00607"/>
    </source>
</evidence>
<dbReference type="EMBL" id="JNAJ01000017">
    <property type="protein sequence ID" value="KGF90369.1"/>
    <property type="molecule type" value="Genomic_DNA"/>
</dbReference>
<dbReference type="HAMAP" id="MF_00607">
    <property type="entry name" value="16SrRNA_methyltr_A"/>
    <property type="match status" value="1"/>
</dbReference>
<feature type="binding site" evidence="7 8">
    <location>
        <position position="17"/>
    </location>
    <ligand>
        <name>S-adenosyl-L-methionine</name>
        <dbReference type="ChEBI" id="CHEBI:59789"/>
    </ligand>
</feature>
<dbReference type="Pfam" id="PF00398">
    <property type="entry name" value="RrnaAD"/>
    <property type="match status" value="1"/>
</dbReference>
<evidence type="ECO:0000256" key="8">
    <source>
        <dbReference type="PROSITE-ProRule" id="PRU01026"/>
    </source>
</evidence>
<dbReference type="CDD" id="cd02440">
    <property type="entry name" value="AdoMet_MTases"/>
    <property type="match status" value="1"/>
</dbReference>
<dbReference type="InterPro" id="IPR011530">
    <property type="entry name" value="rRNA_adenine_dimethylase"/>
</dbReference>
<evidence type="ECO:0000256" key="6">
    <source>
        <dbReference type="ARBA" id="ARBA00022884"/>
    </source>
</evidence>
<feature type="binding site" evidence="7 8">
    <location>
        <position position="64"/>
    </location>
    <ligand>
        <name>S-adenosyl-L-methionine</name>
        <dbReference type="ChEBI" id="CHEBI:59789"/>
    </ligand>
</feature>
<comment type="caution">
    <text evidence="10">The sequence shown here is derived from an EMBL/GenBank/DDBJ whole genome shotgun (WGS) entry which is preliminary data.</text>
</comment>
<keyword evidence="1 7" id="KW-0963">Cytoplasm</keyword>
<dbReference type="SUPFAM" id="SSF53335">
    <property type="entry name" value="S-adenosyl-L-methionine-dependent methyltransferases"/>
    <property type="match status" value="1"/>
</dbReference>
<dbReference type="AlphaFoldDB" id="A0A0A1ZQ37"/>
<dbReference type="GO" id="GO:0052908">
    <property type="term" value="F:16S rRNA (adenine(1518)-N(6)/adenine(1519)-N(6))-dimethyltransferase activity"/>
    <property type="evidence" value="ECO:0007669"/>
    <property type="project" value="UniProtKB-EC"/>
</dbReference>
<feature type="binding site" evidence="7 8">
    <location>
        <position position="42"/>
    </location>
    <ligand>
        <name>S-adenosyl-L-methionine</name>
        <dbReference type="ChEBI" id="CHEBI:59789"/>
    </ligand>
</feature>
<dbReference type="Gene3D" id="1.10.8.100">
    <property type="entry name" value="Ribosomal RNA adenine dimethylase-like, domain 2"/>
    <property type="match status" value="1"/>
</dbReference>
<feature type="domain" description="Ribosomal RNA adenine methylase transferase N-terminal" evidence="9">
    <location>
        <begin position="22"/>
        <end position="198"/>
    </location>
</feature>
<evidence type="ECO:0000313" key="11">
    <source>
        <dbReference type="Proteomes" id="UP000030491"/>
    </source>
</evidence>
<dbReference type="InterPro" id="IPR020598">
    <property type="entry name" value="rRNA_Ade_methylase_Trfase_N"/>
</dbReference>
<feature type="binding site" evidence="7 8">
    <location>
        <position position="108"/>
    </location>
    <ligand>
        <name>S-adenosyl-L-methionine</name>
        <dbReference type="ChEBI" id="CHEBI:59789"/>
    </ligand>
</feature>
<dbReference type="PANTHER" id="PTHR11727">
    <property type="entry name" value="DIMETHYLADENOSINE TRANSFERASE"/>
    <property type="match status" value="1"/>
</dbReference>
<dbReference type="PANTHER" id="PTHR11727:SF7">
    <property type="entry name" value="DIMETHYLADENOSINE TRANSFERASE-RELATED"/>
    <property type="match status" value="1"/>
</dbReference>
<keyword evidence="5 7" id="KW-0949">S-adenosyl-L-methionine</keyword>
<dbReference type="GO" id="GO:0003723">
    <property type="term" value="F:RNA binding"/>
    <property type="evidence" value="ECO:0007669"/>
    <property type="project" value="UniProtKB-UniRule"/>
</dbReference>
<accession>A0A0A1ZQ37</accession>
<evidence type="ECO:0000313" key="10">
    <source>
        <dbReference type="EMBL" id="KGF90369.1"/>
    </source>
</evidence>